<evidence type="ECO:0000256" key="5">
    <source>
        <dbReference type="SAM" id="Phobius"/>
    </source>
</evidence>
<dbReference type="InterPro" id="IPR004864">
    <property type="entry name" value="LEA_2"/>
</dbReference>
<evidence type="ECO:0000256" key="2">
    <source>
        <dbReference type="ARBA" id="ARBA00022692"/>
    </source>
</evidence>
<name>A0ABD3GNF9_9MARC</name>
<evidence type="ECO:0000259" key="6">
    <source>
        <dbReference type="Pfam" id="PF03168"/>
    </source>
</evidence>
<evidence type="ECO:0000256" key="3">
    <source>
        <dbReference type="ARBA" id="ARBA00022989"/>
    </source>
</evidence>
<proteinExistence type="predicted"/>
<keyword evidence="8" id="KW-1185">Reference proteome</keyword>
<evidence type="ECO:0000313" key="8">
    <source>
        <dbReference type="Proteomes" id="UP001633002"/>
    </source>
</evidence>
<protein>
    <recommendedName>
        <fullName evidence="6">Late embryogenesis abundant protein LEA-2 subgroup domain-containing protein</fullName>
    </recommendedName>
</protein>
<organism evidence="7 8">
    <name type="scientific">Riccia sorocarpa</name>
    <dbReference type="NCBI Taxonomy" id="122646"/>
    <lineage>
        <taxon>Eukaryota</taxon>
        <taxon>Viridiplantae</taxon>
        <taxon>Streptophyta</taxon>
        <taxon>Embryophyta</taxon>
        <taxon>Marchantiophyta</taxon>
        <taxon>Marchantiopsida</taxon>
        <taxon>Marchantiidae</taxon>
        <taxon>Marchantiales</taxon>
        <taxon>Ricciaceae</taxon>
        <taxon>Riccia</taxon>
    </lineage>
</organism>
<dbReference type="PANTHER" id="PTHR31234:SF2">
    <property type="entry name" value="OS05G0199100 PROTEIN"/>
    <property type="match status" value="1"/>
</dbReference>
<evidence type="ECO:0000313" key="7">
    <source>
        <dbReference type="EMBL" id="KAL3678709.1"/>
    </source>
</evidence>
<dbReference type="PANTHER" id="PTHR31234">
    <property type="entry name" value="LATE EMBRYOGENESIS ABUNDANT (LEA) HYDROXYPROLINE-RICH GLYCOPROTEIN FAMILY"/>
    <property type="match status" value="1"/>
</dbReference>
<gene>
    <name evidence="7" type="ORF">R1sor_021665</name>
</gene>
<keyword evidence="4 5" id="KW-0472">Membrane</keyword>
<feature type="transmembrane region" description="Helical" evidence="5">
    <location>
        <begin position="76"/>
        <end position="103"/>
    </location>
</feature>
<comment type="subcellular location">
    <subcellularLocation>
        <location evidence="1">Membrane</location>
        <topology evidence="1">Single-pass membrane protein</topology>
    </subcellularLocation>
</comment>
<dbReference type="Pfam" id="PF03168">
    <property type="entry name" value="LEA_2"/>
    <property type="match status" value="1"/>
</dbReference>
<keyword evidence="2 5" id="KW-0812">Transmembrane</keyword>
<dbReference type="EMBL" id="JBJQOH010000007">
    <property type="protein sequence ID" value="KAL3678709.1"/>
    <property type="molecule type" value="Genomic_DNA"/>
</dbReference>
<keyword evidence="3 5" id="KW-1133">Transmembrane helix</keyword>
<comment type="caution">
    <text evidence="7">The sequence shown here is derived from an EMBL/GenBank/DDBJ whole genome shotgun (WGS) entry which is preliminary data.</text>
</comment>
<evidence type="ECO:0000256" key="4">
    <source>
        <dbReference type="ARBA" id="ARBA00023136"/>
    </source>
</evidence>
<dbReference type="AlphaFoldDB" id="A0ABD3GNF9"/>
<evidence type="ECO:0000256" key="1">
    <source>
        <dbReference type="ARBA" id="ARBA00004167"/>
    </source>
</evidence>
<feature type="domain" description="Late embryogenesis abundant protein LEA-2 subgroup" evidence="6">
    <location>
        <begin position="136"/>
        <end position="228"/>
    </location>
</feature>
<sequence>MGERYVYPNAANNAPPAPPAYSTVTVGNEGPGGSLPNLDFYPAPKRKRSCSCLWLWMCSLLPDLDRYRALSRKLNCFLCLYFSMCGLIVVVFIVIIMVVVLVIRPKLPKYDVTDVRLTGLNDSVGTGQLNTGLSFTLDTYNPNKKMGFHYEEIYIQVEMLGLVTGEGQIPPFYHGHHNRTIVSTTLKSKQVPLTTDNKNKLLQASNDNKLLLHVTMYVKTRFRPGGLGELETMDVEVRCNVEINPFKTGNQVLNENCKVPNFI</sequence>
<dbReference type="InterPro" id="IPR044839">
    <property type="entry name" value="NDR1-like"/>
</dbReference>
<accession>A0ABD3GNF9</accession>
<dbReference type="Proteomes" id="UP001633002">
    <property type="component" value="Unassembled WGS sequence"/>
</dbReference>
<reference evidence="7 8" key="1">
    <citation type="submission" date="2024-09" db="EMBL/GenBank/DDBJ databases">
        <title>Chromosome-scale assembly of Riccia sorocarpa.</title>
        <authorList>
            <person name="Paukszto L."/>
        </authorList>
    </citation>
    <scope>NUCLEOTIDE SEQUENCE [LARGE SCALE GENOMIC DNA]</scope>
    <source>
        <strain evidence="7">LP-2024</strain>
        <tissue evidence="7">Aerial parts of the thallus</tissue>
    </source>
</reference>
<dbReference type="GO" id="GO:0016020">
    <property type="term" value="C:membrane"/>
    <property type="evidence" value="ECO:0007669"/>
    <property type="project" value="UniProtKB-SubCell"/>
</dbReference>